<accession>A0ABP8VTS4</accession>
<reference evidence="3" key="1">
    <citation type="journal article" date="2019" name="Int. J. Syst. Evol. Microbiol.">
        <title>The Global Catalogue of Microorganisms (GCM) 10K type strain sequencing project: providing services to taxonomists for standard genome sequencing and annotation.</title>
        <authorList>
            <consortium name="The Broad Institute Genomics Platform"/>
            <consortium name="The Broad Institute Genome Sequencing Center for Infectious Disease"/>
            <person name="Wu L."/>
            <person name="Ma J."/>
        </authorList>
    </citation>
    <scope>NUCLEOTIDE SEQUENCE [LARGE SCALE GENOMIC DNA]</scope>
    <source>
        <strain evidence="3">JCM 18956</strain>
    </source>
</reference>
<feature type="transmembrane region" description="Helical" evidence="1">
    <location>
        <begin position="82"/>
        <end position="101"/>
    </location>
</feature>
<proteinExistence type="predicted"/>
<name>A0ABP8VTS4_9MICO</name>
<feature type="transmembrane region" description="Helical" evidence="1">
    <location>
        <begin position="163"/>
        <end position="182"/>
    </location>
</feature>
<dbReference type="Proteomes" id="UP001501295">
    <property type="component" value="Unassembled WGS sequence"/>
</dbReference>
<keyword evidence="3" id="KW-1185">Reference proteome</keyword>
<evidence type="ECO:0000256" key="1">
    <source>
        <dbReference type="SAM" id="Phobius"/>
    </source>
</evidence>
<feature type="transmembrane region" description="Helical" evidence="1">
    <location>
        <begin position="47"/>
        <end position="70"/>
    </location>
</feature>
<comment type="caution">
    <text evidence="2">The sequence shown here is derived from an EMBL/GenBank/DDBJ whole genome shotgun (WGS) entry which is preliminary data.</text>
</comment>
<keyword evidence="1" id="KW-0812">Transmembrane</keyword>
<keyword evidence="1" id="KW-0472">Membrane</keyword>
<evidence type="ECO:0000313" key="2">
    <source>
        <dbReference type="EMBL" id="GAA4671818.1"/>
    </source>
</evidence>
<protein>
    <submittedName>
        <fullName evidence="2">Uncharacterized protein</fullName>
    </submittedName>
</protein>
<feature type="transmembrane region" description="Helical" evidence="1">
    <location>
        <begin position="128"/>
        <end position="151"/>
    </location>
</feature>
<keyword evidence="1" id="KW-1133">Transmembrane helix</keyword>
<gene>
    <name evidence="2" type="ORF">GCM10025780_14620</name>
</gene>
<dbReference type="EMBL" id="BAABLM010000002">
    <property type="protein sequence ID" value="GAA4671818.1"/>
    <property type="molecule type" value="Genomic_DNA"/>
</dbReference>
<evidence type="ECO:0000313" key="3">
    <source>
        <dbReference type="Proteomes" id="UP001501295"/>
    </source>
</evidence>
<organism evidence="2 3">
    <name type="scientific">Frondihabitans cladoniiphilus</name>
    <dbReference type="NCBI Taxonomy" id="715785"/>
    <lineage>
        <taxon>Bacteria</taxon>
        <taxon>Bacillati</taxon>
        <taxon>Actinomycetota</taxon>
        <taxon>Actinomycetes</taxon>
        <taxon>Micrococcales</taxon>
        <taxon>Microbacteriaceae</taxon>
        <taxon>Frondihabitans</taxon>
    </lineage>
</organism>
<sequence length="249" mass="25498">MIGMTTTSRPSDKPFRAAPSRTVVAGAAVAVAFVIDLILAGRPLTGGLPIGGGDLQIAGALALLVGFVLLRPSVVRSRGVRAELIAGLLIGAGAIGLALALESRITTAVVSGPGVDALALVTSPGFRLFSNVMVGVQVMQVVLAVVAAVLLARTPGADRRVRWAVGVVAAVLALPVLRDLLLDAGVVLHLVTPGGLVFLVPWYAPAALVLAVAGILAGAALAWPWLGPQTVRARHTVARAYRRYRDSTP</sequence>
<feature type="transmembrane region" description="Helical" evidence="1">
    <location>
        <begin position="202"/>
        <end position="226"/>
    </location>
</feature>
<feature type="transmembrane region" description="Helical" evidence="1">
    <location>
        <begin position="21"/>
        <end position="41"/>
    </location>
</feature>